<evidence type="ECO:0000313" key="1">
    <source>
        <dbReference type="EMBL" id="TLM88758.1"/>
    </source>
</evidence>
<dbReference type="EMBL" id="VAJM01000016">
    <property type="protein sequence ID" value="TLM88758.1"/>
    <property type="molecule type" value="Genomic_DNA"/>
</dbReference>
<reference evidence="1 2" key="1">
    <citation type="submission" date="2019-05" db="EMBL/GenBank/DDBJ databases">
        <title>Hymenobacter edaphi sp. nov., isolated from abandoned arsenic-contaminated farmland soil.</title>
        <authorList>
            <person name="Nie L."/>
        </authorList>
    </citation>
    <scope>NUCLEOTIDE SEQUENCE [LARGE SCALE GENOMIC DNA]</scope>
    <source>
        <strain evidence="1 2">1-3-3-8</strain>
    </source>
</reference>
<accession>A0A5R8WIR1</accession>
<dbReference type="OrthoDB" id="886933at2"/>
<dbReference type="Proteomes" id="UP000305517">
    <property type="component" value="Unassembled WGS sequence"/>
</dbReference>
<gene>
    <name evidence="1" type="ORF">FDY95_23275</name>
</gene>
<comment type="caution">
    <text evidence="1">The sequence shown here is derived from an EMBL/GenBank/DDBJ whole genome shotgun (WGS) entry which is preliminary data.</text>
</comment>
<organism evidence="1 2">
    <name type="scientific">Hymenobacter jeollabukensis</name>
    <dbReference type="NCBI Taxonomy" id="2025313"/>
    <lineage>
        <taxon>Bacteria</taxon>
        <taxon>Pseudomonadati</taxon>
        <taxon>Bacteroidota</taxon>
        <taxon>Cytophagia</taxon>
        <taxon>Cytophagales</taxon>
        <taxon>Hymenobacteraceae</taxon>
        <taxon>Hymenobacter</taxon>
    </lineage>
</organism>
<name>A0A5R8WIR1_9BACT</name>
<protein>
    <submittedName>
        <fullName evidence="1">Uncharacterized protein</fullName>
    </submittedName>
</protein>
<keyword evidence="2" id="KW-1185">Reference proteome</keyword>
<proteinExistence type="predicted"/>
<sequence>MVVVRHYSYQGDQHTAPCLRGLLLRPVLSPGGTWQRGRNGSVLVELQGAGRFVVPGRRIRWRVVQPPFRPPFPPTATNS</sequence>
<dbReference type="RefSeq" id="WP_138081639.1">
    <property type="nucleotide sequence ID" value="NZ_VAJM01000016.1"/>
</dbReference>
<evidence type="ECO:0000313" key="2">
    <source>
        <dbReference type="Proteomes" id="UP000305517"/>
    </source>
</evidence>
<dbReference type="AlphaFoldDB" id="A0A5R8WIR1"/>